<protein>
    <submittedName>
        <fullName evidence="3">DUF4873 domain-containing protein</fullName>
    </submittedName>
</protein>
<feature type="region of interest" description="Disordered" evidence="1">
    <location>
        <begin position="1"/>
        <end position="22"/>
    </location>
</feature>
<dbReference type="AlphaFoldDB" id="A0AA46TE21"/>
<organism evidence="3 4">
    <name type="scientific">Solicola gregarius</name>
    <dbReference type="NCBI Taxonomy" id="2908642"/>
    <lineage>
        <taxon>Bacteria</taxon>
        <taxon>Bacillati</taxon>
        <taxon>Actinomycetota</taxon>
        <taxon>Actinomycetes</taxon>
        <taxon>Propionibacteriales</taxon>
        <taxon>Nocardioidaceae</taxon>
        <taxon>Solicola</taxon>
    </lineage>
</organism>
<evidence type="ECO:0000313" key="3">
    <source>
        <dbReference type="EMBL" id="UYM03490.1"/>
    </source>
</evidence>
<proteinExistence type="predicted"/>
<dbReference type="Pfam" id="PF16170">
    <property type="entry name" value="DUF4873"/>
    <property type="match status" value="1"/>
</dbReference>
<dbReference type="RefSeq" id="WP_271632100.1">
    <property type="nucleotide sequence ID" value="NZ_CP094970.1"/>
</dbReference>
<sequence>MSADRASAVDHDEAPQTYDGDLELSPTRSVEVIRVRVHLSGFFQPIDGAFHWHGRTEPDDRLSALAEQVARKEIAARVPGGEWAPARLGEQNPWGGFRIAGRGRPPYEVEPVEVADPTRP</sequence>
<feature type="region of interest" description="Disordered" evidence="1">
    <location>
        <begin position="97"/>
        <end position="120"/>
    </location>
</feature>
<feature type="domain" description="DUF4873" evidence="2">
    <location>
        <begin position="17"/>
        <end position="109"/>
    </location>
</feature>
<dbReference type="Proteomes" id="UP001164390">
    <property type="component" value="Chromosome"/>
</dbReference>
<gene>
    <name evidence="3" type="ORF">L0C25_13075</name>
</gene>
<evidence type="ECO:0000313" key="4">
    <source>
        <dbReference type="Proteomes" id="UP001164390"/>
    </source>
</evidence>
<accession>A0AA46TE21</accession>
<evidence type="ECO:0000259" key="2">
    <source>
        <dbReference type="Pfam" id="PF16170"/>
    </source>
</evidence>
<dbReference type="KEGG" id="sgrg:L0C25_13075"/>
<reference evidence="3" key="1">
    <citation type="submission" date="2022-01" db="EMBL/GenBank/DDBJ databases">
        <title>Nocardioidaceae gen. sp. A5X3R13.</title>
        <authorList>
            <person name="Lopez Marin M.A."/>
            <person name="Uhlik O."/>
        </authorList>
    </citation>
    <scope>NUCLEOTIDE SEQUENCE</scope>
    <source>
        <strain evidence="3">A5X3R13</strain>
    </source>
</reference>
<name>A0AA46TE21_9ACTN</name>
<evidence type="ECO:0000256" key="1">
    <source>
        <dbReference type="SAM" id="MobiDB-lite"/>
    </source>
</evidence>
<dbReference type="InterPro" id="IPR032371">
    <property type="entry name" value="DUF4873"/>
</dbReference>
<keyword evidence="4" id="KW-1185">Reference proteome</keyword>
<dbReference type="EMBL" id="CP094970">
    <property type="protein sequence ID" value="UYM03490.1"/>
    <property type="molecule type" value="Genomic_DNA"/>
</dbReference>